<keyword evidence="3" id="KW-1133">Transmembrane helix</keyword>
<keyword evidence="1" id="KW-0175">Coiled coil</keyword>
<evidence type="ECO:0000256" key="2">
    <source>
        <dbReference type="SAM" id="MobiDB-lite"/>
    </source>
</evidence>
<keyword evidence="3" id="KW-0812">Transmembrane</keyword>
<feature type="compositionally biased region" description="Basic residues" evidence="2">
    <location>
        <begin position="376"/>
        <end position="393"/>
    </location>
</feature>
<name>A0AAX4P0N2_9CHLO</name>
<sequence length="423" mass="46261">MKHATGGRPNLLRKRSLLLAATTYLTVFLTVLATTGVTVALAQEQAATTTTTTTPQQDAVQADCSAELASIASLKATVSSYETSTGELEKKLLEITTKTLAEADKNVKERQVLVAKVGALETSLGKELENKRNAVDEKGRADSKIADLEREISELNRKISTLERERNEEDRKTSEVVCLPPSVSKHVIKVRDEWAPLAARRVREATERCVEVAGAAKDRAALEYAKHKPVVLEYCEEGKRRVEEAARVAGERAAPLVEKVRAAAEPYYSPLLQKVDEVTKPYQPQLRKAWDGCKAQVAALRLKAEEVYGDLKRRYVHLSRTAASAVIRKLAEHPSTAPYVSNPVETEKMVVNTLVHIPAVTLAYLVLSPFLFGTKGKKKNKGRNAARAGRKQGKVPQVGSPGKPAFKPQGSPGGTAFRPNARR</sequence>
<evidence type="ECO:0000313" key="5">
    <source>
        <dbReference type="Proteomes" id="UP001472866"/>
    </source>
</evidence>
<dbReference type="AlphaFoldDB" id="A0AAX4P0N2"/>
<dbReference type="Proteomes" id="UP001472866">
    <property type="component" value="Chromosome 02"/>
</dbReference>
<accession>A0AAX4P0N2</accession>
<evidence type="ECO:0000256" key="3">
    <source>
        <dbReference type="SAM" id="Phobius"/>
    </source>
</evidence>
<evidence type="ECO:0000256" key="1">
    <source>
        <dbReference type="SAM" id="Coils"/>
    </source>
</evidence>
<evidence type="ECO:0000313" key="4">
    <source>
        <dbReference type="EMBL" id="WZN59451.1"/>
    </source>
</evidence>
<keyword evidence="3" id="KW-0472">Membrane</keyword>
<protein>
    <submittedName>
        <fullName evidence="4">Uncharacterized protein</fullName>
    </submittedName>
</protein>
<dbReference type="SUPFAM" id="SSF58113">
    <property type="entry name" value="Apolipoprotein A-I"/>
    <property type="match status" value="1"/>
</dbReference>
<reference evidence="4 5" key="1">
    <citation type="submission" date="2024-03" db="EMBL/GenBank/DDBJ databases">
        <title>Complete genome sequence of the green alga Chloropicon roscoffensis RCC1871.</title>
        <authorList>
            <person name="Lemieux C."/>
            <person name="Pombert J.-F."/>
            <person name="Otis C."/>
            <person name="Turmel M."/>
        </authorList>
    </citation>
    <scope>NUCLEOTIDE SEQUENCE [LARGE SCALE GENOMIC DNA]</scope>
    <source>
        <strain evidence="4 5">RCC1871</strain>
    </source>
</reference>
<organism evidence="4 5">
    <name type="scientific">Chloropicon roscoffensis</name>
    <dbReference type="NCBI Taxonomy" id="1461544"/>
    <lineage>
        <taxon>Eukaryota</taxon>
        <taxon>Viridiplantae</taxon>
        <taxon>Chlorophyta</taxon>
        <taxon>Chloropicophyceae</taxon>
        <taxon>Chloropicales</taxon>
        <taxon>Chloropicaceae</taxon>
        <taxon>Chloropicon</taxon>
    </lineage>
</organism>
<feature type="coiled-coil region" evidence="1">
    <location>
        <begin position="131"/>
        <end position="172"/>
    </location>
</feature>
<feature type="region of interest" description="Disordered" evidence="2">
    <location>
        <begin position="376"/>
        <end position="423"/>
    </location>
</feature>
<proteinExistence type="predicted"/>
<feature type="transmembrane region" description="Helical" evidence="3">
    <location>
        <begin position="354"/>
        <end position="373"/>
    </location>
</feature>
<gene>
    <name evidence="4" type="ORF">HKI87_02g09770</name>
</gene>
<keyword evidence="5" id="KW-1185">Reference proteome</keyword>
<dbReference type="EMBL" id="CP151502">
    <property type="protein sequence ID" value="WZN59451.1"/>
    <property type="molecule type" value="Genomic_DNA"/>
</dbReference>